<reference evidence="1 2" key="1">
    <citation type="submission" date="2021-04" db="EMBL/GenBank/DDBJ databases">
        <authorList>
            <person name="Bliznina A."/>
        </authorList>
    </citation>
    <scope>NUCLEOTIDE SEQUENCE [LARGE SCALE GENOMIC DNA]</scope>
</reference>
<accession>A0ABN7SX23</accession>
<evidence type="ECO:0000313" key="1">
    <source>
        <dbReference type="EMBL" id="CAG5106803.1"/>
    </source>
</evidence>
<evidence type="ECO:0000313" key="2">
    <source>
        <dbReference type="Proteomes" id="UP001158576"/>
    </source>
</evidence>
<proteinExistence type="predicted"/>
<protein>
    <submittedName>
        <fullName evidence="1">Oidioi.mRNA.OKI2018_I69.chr1.g3006.t1.cds</fullName>
    </submittedName>
</protein>
<sequence>MKLFIPLLATLSSAETDCNKVRRFLYPDAADCPNEMKCSGEYACSVDKDSCDLYKCVSASNCPTGTTYAVFNPQGSTGSGSGHESNDVEGYFCDPDGLTCGFDNDGNFYIDAVVKNRQPWIDGPDDDDEKRKVTLISKTKHDLHVPNTPFKQFHDSTCVGEEIQGGSKVRFTKHVNDPLCKDEFDFSHIFSEINGLTYIVDFYIGFDDYWVVNEFGYEGILRGGVSNQFQCRLKASDNGWIDPNPESSRDYDWFEYDGDIPFSLTAFVDQEFSEEYKGGIIELDDDSRNNGLFVEAKHYASDVSELESHIMHLRECTSNNFQKIGEDDAGNPIFEDTPSGTFAFLNDGCIDNEIFYYSQKSSRSEWTSKANTYVNDQFNLKVMDLNGAWKIKYSCDMVLCPLDVFGKTNPGSPCHLSEVCPNRYDNLFHSRYAKKSLARNDDKVPIKTFQEEGVILFSDAADTGSGTFALGFSLVSLLMFTF</sequence>
<organism evidence="1 2">
    <name type="scientific">Oikopleura dioica</name>
    <name type="common">Tunicate</name>
    <dbReference type="NCBI Taxonomy" id="34765"/>
    <lineage>
        <taxon>Eukaryota</taxon>
        <taxon>Metazoa</taxon>
        <taxon>Chordata</taxon>
        <taxon>Tunicata</taxon>
        <taxon>Appendicularia</taxon>
        <taxon>Copelata</taxon>
        <taxon>Oikopleuridae</taxon>
        <taxon>Oikopleura</taxon>
    </lineage>
</organism>
<name>A0ABN7SX23_OIKDI</name>
<dbReference type="EMBL" id="OU015566">
    <property type="protein sequence ID" value="CAG5106803.1"/>
    <property type="molecule type" value="Genomic_DNA"/>
</dbReference>
<dbReference type="Proteomes" id="UP001158576">
    <property type="component" value="Chromosome 1"/>
</dbReference>
<keyword evidence="2" id="KW-1185">Reference proteome</keyword>
<gene>
    <name evidence="1" type="ORF">OKIOD_LOCUS11771</name>
</gene>